<dbReference type="EMBL" id="JSYZ01000016">
    <property type="protein sequence ID" value="KPA89317.1"/>
    <property type="molecule type" value="Genomic_DNA"/>
</dbReference>
<feature type="domain" description="Metallo-beta-lactamase" evidence="6">
    <location>
        <begin position="84"/>
        <end position="290"/>
    </location>
</feature>
<evidence type="ECO:0000256" key="1">
    <source>
        <dbReference type="ARBA" id="ARBA00007749"/>
    </source>
</evidence>
<evidence type="ECO:0000256" key="3">
    <source>
        <dbReference type="ARBA" id="ARBA00022801"/>
    </source>
</evidence>
<comment type="caution">
    <text evidence="7">The sequence shown here is derived from an EMBL/GenBank/DDBJ whole genome shotgun (WGS) entry which is preliminary data.</text>
</comment>
<proteinExistence type="inferred from homology"/>
<dbReference type="STRING" id="50340.PF66_04168"/>
<accession>A0A0N1J5T0</accession>
<dbReference type="PANTHER" id="PTHR42978">
    <property type="entry name" value="QUORUM-QUENCHING LACTONASE YTNP-RELATED-RELATED"/>
    <property type="match status" value="1"/>
</dbReference>
<gene>
    <name evidence="7" type="ORF">PF66_04168</name>
</gene>
<dbReference type="GO" id="GO:0046872">
    <property type="term" value="F:metal ion binding"/>
    <property type="evidence" value="ECO:0007669"/>
    <property type="project" value="UniProtKB-KW"/>
</dbReference>
<dbReference type="Pfam" id="PF00753">
    <property type="entry name" value="Lactamase_B"/>
    <property type="match status" value="1"/>
</dbReference>
<organism evidence="7 8">
    <name type="scientific">Pseudomonas asplenii</name>
    <dbReference type="NCBI Taxonomy" id="53407"/>
    <lineage>
        <taxon>Bacteria</taxon>
        <taxon>Pseudomonadati</taxon>
        <taxon>Pseudomonadota</taxon>
        <taxon>Gammaproteobacteria</taxon>
        <taxon>Pseudomonadales</taxon>
        <taxon>Pseudomonadaceae</taxon>
        <taxon>Pseudomonas</taxon>
    </lineage>
</organism>
<keyword evidence="5" id="KW-0732">Signal</keyword>
<dbReference type="PATRIC" id="fig|50340.43.peg.1471"/>
<dbReference type="Proteomes" id="UP000037931">
    <property type="component" value="Unassembled WGS sequence"/>
</dbReference>
<sequence precursor="true">MKNLASLLALASLAFIDQALAEAPEPVHQQVPGYFRQAVGNYEVTALFDGYNDLSPGLLKGLSPEKIRGLLKRQAIGPDRMPTTFNAYLINTGKHLVLVDSGAGHCVPQTAGQLVPNLQASGYQPAQVDTIFLTHLHLDHVCGLVDAQGKALFPNATVYVAQAEADFWLNPQRKANAPENAREYFDIAQHALAPYQDSGRLKTFTPPASPIPEVQAAYAIGHTPGSTVYRFASNGSAISFIGDLIHNAAVQFDHPEVAIRFDVDPKKAVKARQDEFFQLAADGEWLAAAHLPFPGIGHVTQAGKHFTWVPALYGPYTRAADVPLLK</sequence>
<name>A0A0N1J5T0_9PSED</name>
<dbReference type="PANTHER" id="PTHR42978:SF6">
    <property type="entry name" value="QUORUM-QUENCHING LACTONASE YTNP-RELATED"/>
    <property type="match status" value="1"/>
</dbReference>
<dbReference type="CDD" id="cd07720">
    <property type="entry name" value="OPHC2-like_MBL-fold"/>
    <property type="match status" value="1"/>
</dbReference>
<dbReference type="RefSeq" id="WP_054063673.1">
    <property type="nucleotide sequence ID" value="NZ_JSYZ01000016.1"/>
</dbReference>
<evidence type="ECO:0000259" key="6">
    <source>
        <dbReference type="SMART" id="SM00849"/>
    </source>
</evidence>
<dbReference type="AlphaFoldDB" id="A0A0N1J5T0"/>
<dbReference type="InterPro" id="IPR051013">
    <property type="entry name" value="MBL_superfamily_lactonases"/>
</dbReference>
<keyword evidence="2" id="KW-0479">Metal-binding</keyword>
<dbReference type="SMART" id="SM00849">
    <property type="entry name" value="Lactamase_B"/>
    <property type="match status" value="1"/>
</dbReference>
<evidence type="ECO:0000256" key="5">
    <source>
        <dbReference type="SAM" id="SignalP"/>
    </source>
</evidence>
<reference evidence="7 8" key="1">
    <citation type="journal article" date="2015" name="PLoS ONE">
        <title>Rice-Infecting Pseudomonas Genomes Are Highly Accessorized and Harbor Multiple Putative Virulence Mechanisms to Cause Sheath Brown Rot.</title>
        <authorList>
            <person name="Quibod I.L."/>
            <person name="Grande G."/>
            <person name="Oreiro E.G."/>
            <person name="Borja F.N."/>
            <person name="Dossa G.S."/>
            <person name="Mauleon R."/>
            <person name="Cruz C.V."/>
            <person name="Oliva R."/>
        </authorList>
    </citation>
    <scope>NUCLEOTIDE SEQUENCE [LARGE SCALE GENOMIC DNA]</scope>
    <source>
        <strain evidence="7 8">IRRI 6609</strain>
    </source>
</reference>
<feature type="chain" id="PRO_5005874493" evidence="5">
    <location>
        <begin position="22"/>
        <end position="326"/>
    </location>
</feature>
<dbReference type="SUPFAM" id="SSF56281">
    <property type="entry name" value="Metallo-hydrolase/oxidoreductase"/>
    <property type="match status" value="1"/>
</dbReference>
<protein>
    <submittedName>
        <fullName evidence="7">Zn-dependent hydrolase, glyoxylase</fullName>
    </submittedName>
</protein>
<dbReference type="GO" id="GO:0016787">
    <property type="term" value="F:hydrolase activity"/>
    <property type="evidence" value="ECO:0007669"/>
    <property type="project" value="UniProtKB-KW"/>
</dbReference>
<evidence type="ECO:0000313" key="8">
    <source>
        <dbReference type="Proteomes" id="UP000037931"/>
    </source>
</evidence>
<dbReference type="InterPro" id="IPR036866">
    <property type="entry name" value="RibonucZ/Hydroxyglut_hydro"/>
</dbReference>
<evidence type="ECO:0000313" key="7">
    <source>
        <dbReference type="EMBL" id="KPA89317.1"/>
    </source>
</evidence>
<comment type="similarity">
    <text evidence="1">Belongs to the metallo-beta-lactamase superfamily.</text>
</comment>
<feature type="signal peptide" evidence="5">
    <location>
        <begin position="1"/>
        <end position="21"/>
    </location>
</feature>
<dbReference type="InterPro" id="IPR001279">
    <property type="entry name" value="Metallo-B-lactamas"/>
</dbReference>
<keyword evidence="3 7" id="KW-0378">Hydrolase</keyword>
<evidence type="ECO:0000256" key="2">
    <source>
        <dbReference type="ARBA" id="ARBA00022723"/>
    </source>
</evidence>
<dbReference type="OrthoDB" id="5443440at2"/>
<dbReference type="Gene3D" id="3.60.15.10">
    <property type="entry name" value="Ribonuclease Z/Hydroxyacylglutathione hydrolase-like"/>
    <property type="match status" value="1"/>
</dbReference>
<keyword evidence="8" id="KW-1185">Reference proteome</keyword>
<evidence type="ECO:0000256" key="4">
    <source>
        <dbReference type="ARBA" id="ARBA00022833"/>
    </source>
</evidence>
<keyword evidence="4" id="KW-0862">Zinc</keyword>